<evidence type="ECO:0000313" key="2">
    <source>
        <dbReference type="Proteomes" id="UP001056201"/>
    </source>
</evidence>
<reference evidence="1" key="1">
    <citation type="submission" date="2022-05" db="EMBL/GenBank/DDBJ databases">
        <title>An RpoN-dependent PEP-CTERM gene is involved in floc formation of an Aquincola tertiaricarbonis strain.</title>
        <authorList>
            <person name="Qiu D."/>
            <person name="Xia M."/>
        </authorList>
    </citation>
    <scope>NUCLEOTIDE SEQUENCE</scope>
    <source>
        <strain evidence="1">RN12</strain>
    </source>
</reference>
<sequence>MNRKEFRQFVVDEVAPKRWLFHPDELPMQNQLYKGLLGRVRREREDIAERARLTAEREAQVRATPLTTIAADYLHAVRALQIATGNPIEAPTAREALADAVEKLALRGFPEAGDENLLEHDGILARLLSIRWNRSVGYGHEHLTDVLDEIRSTQGARQSEFSLYLIAVNAYGRSAQLRADPNSLTALRQG</sequence>
<evidence type="ECO:0000313" key="1">
    <source>
        <dbReference type="EMBL" id="URI07952.1"/>
    </source>
</evidence>
<keyword evidence="2" id="KW-1185">Reference proteome</keyword>
<name>A0ABY4S7G2_AQUTE</name>
<protein>
    <submittedName>
        <fullName evidence="1">Uncharacterized protein</fullName>
    </submittedName>
</protein>
<gene>
    <name evidence="1" type="ORF">MW290_05040</name>
</gene>
<organism evidence="1 2">
    <name type="scientific">Aquincola tertiaricarbonis</name>
    <dbReference type="NCBI Taxonomy" id="391953"/>
    <lineage>
        <taxon>Bacteria</taxon>
        <taxon>Pseudomonadati</taxon>
        <taxon>Pseudomonadota</taxon>
        <taxon>Betaproteobacteria</taxon>
        <taxon>Burkholderiales</taxon>
        <taxon>Sphaerotilaceae</taxon>
        <taxon>Aquincola</taxon>
    </lineage>
</organism>
<dbReference type="EMBL" id="CP097635">
    <property type="protein sequence ID" value="URI07952.1"/>
    <property type="molecule type" value="Genomic_DNA"/>
</dbReference>
<proteinExistence type="predicted"/>
<dbReference type="Proteomes" id="UP001056201">
    <property type="component" value="Chromosome 1"/>
</dbReference>
<dbReference type="RefSeq" id="WP_250196172.1">
    <property type="nucleotide sequence ID" value="NZ_CP097635.1"/>
</dbReference>
<accession>A0ABY4S7G2</accession>